<dbReference type="Proteomes" id="UP000005206">
    <property type="component" value="Chromosome 13"/>
</dbReference>
<dbReference type="InterPro" id="IPR002347">
    <property type="entry name" value="SDR_fam"/>
</dbReference>
<dbReference type="CDD" id="cd05233">
    <property type="entry name" value="SDR_c"/>
    <property type="match status" value="1"/>
</dbReference>
<evidence type="ECO:0000313" key="3">
    <source>
        <dbReference type="Proteomes" id="UP000005206"/>
    </source>
</evidence>
<dbReference type="PANTHER" id="PTHR42760:SF45">
    <property type="entry name" value="SHORT CHAIN DEHYDROGENASE_REDUCTASE FAMILY PROTEIN, PUTATIVE (AFU_ORTHOLOGUE AFUA_3G09150)-RELATED"/>
    <property type="match status" value="1"/>
</dbReference>
<dbReference type="AlphaFoldDB" id="C7ZJV8"/>
<dbReference type="STRING" id="660122.C7ZJV8"/>
<dbReference type="GO" id="GO:0006633">
    <property type="term" value="P:fatty acid biosynthetic process"/>
    <property type="evidence" value="ECO:0007669"/>
    <property type="project" value="TreeGrafter"/>
</dbReference>
<dbReference type="Pfam" id="PF13561">
    <property type="entry name" value="adh_short_C2"/>
    <property type="match status" value="1"/>
</dbReference>
<evidence type="ECO:0000313" key="2">
    <source>
        <dbReference type="EMBL" id="EEU35699.1"/>
    </source>
</evidence>
<dbReference type="EMBL" id="GG698936">
    <property type="protein sequence ID" value="EEU35699.1"/>
    <property type="molecule type" value="Genomic_DNA"/>
</dbReference>
<dbReference type="PRINTS" id="PR00080">
    <property type="entry name" value="SDRFAMILY"/>
</dbReference>
<dbReference type="VEuPathDB" id="FungiDB:NECHADRAFT_54423"/>
<dbReference type="GO" id="GO:0016616">
    <property type="term" value="F:oxidoreductase activity, acting on the CH-OH group of donors, NAD or NADP as acceptor"/>
    <property type="evidence" value="ECO:0007669"/>
    <property type="project" value="TreeGrafter"/>
</dbReference>
<dbReference type="InterPro" id="IPR036291">
    <property type="entry name" value="NAD(P)-bd_dom_sf"/>
</dbReference>
<feature type="non-terminal residue" evidence="2">
    <location>
        <position position="245"/>
    </location>
</feature>
<sequence length="245" mass="26246">SFTGNVVAIAGAATDIGLITVLYLTERGARCLYQISVKRLSQEIKSRFPDTGLLAPFIDVSDSFQAGQWIKNTIDNSGSLHGAVNLAGVLHNSTPNFVDIQDQDWNRVISFNLSGIVYPMRAEITVMEKGGSIFKVSSVAGLMARPGVVAYAASKAAVISLARSATKEIGAGEIQVNAICPSGIDTPISRQLLDQGCTDEMVLEPHAIKPFRKVEEARALIGFLLRDDSKYITGETIRIDGGMCA</sequence>
<dbReference type="PRINTS" id="PR00081">
    <property type="entry name" value="GDHRDH"/>
</dbReference>
<dbReference type="Gene3D" id="3.40.50.720">
    <property type="entry name" value="NAD(P)-binding Rossmann-like Domain"/>
    <property type="match status" value="1"/>
</dbReference>
<dbReference type="HOGENOM" id="CLU_010194_1_0_1"/>
<proteinExistence type="inferred from homology"/>
<name>C7ZJV8_FUSV7</name>
<dbReference type="InParanoid" id="C7ZJV8"/>
<dbReference type="KEGG" id="nhe:NECHADRAFT_54423"/>
<accession>C7ZJV8</accession>
<dbReference type="GeneID" id="9676282"/>
<comment type="similarity">
    <text evidence="1">Belongs to the short-chain dehydrogenases/reductases (SDR) family.</text>
</comment>
<keyword evidence="3" id="KW-1185">Reference proteome</keyword>
<protein>
    <submittedName>
        <fullName evidence="2">Uncharacterized protein</fullName>
    </submittedName>
</protein>
<evidence type="ECO:0000256" key="1">
    <source>
        <dbReference type="ARBA" id="ARBA00006484"/>
    </source>
</evidence>
<organism evidence="2 3">
    <name type="scientific">Fusarium vanettenii (strain ATCC MYA-4622 / CBS 123669 / FGSC 9596 / NRRL 45880 / 77-13-4)</name>
    <name type="common">Fusarium solani subsp. pisi</name>
    <dbReference type="NCBI Taxonomy" id="660122"/>
    <lineage>
        <taxon>Eukaryota</taxon>
        <taxon>Fungi</taxon>
        <taxon>Dikarya</taxon>
        <taxon>Ascomycota</taxon>
        <taxon>Pezizomycotina</taxon>
        <taxon>Sordariomycetes</taxon>
        <taxon>Hypocreomycetidae</taxon>
        <taxon>Hypocreales</taxon>
        <taxon>Nectriaceae</taxon>
        <taxon>Fusarium</taxon>
        <taxon>Fusarium solani species complex</taxon>
        <taxon>Fusarium vanettenii</taxon>
    </lineage>
</organism>
<dbReference type="OrthoDB" id="1669814at2759"/>
<feature type="non-terminal residue" evidence="2">
    <location>
        <position position="1"/>
    </location>
</feature>
<gene>
    <name evidence="2" type="ORF">NECHADRAFT_54423</name>
</gene>
<dbReference type="OMA" id="WIETHKI"/>
<reference evidence="2 3" key="1">
    <citation type="journal article" date="2009" name="PLoS Genet.">
        <title>The genome of Nectria haematococca: contribution of supernumerary chromosomes to gene expansion.</title>
        <authorList>
            <person name="Coleman J.J."/>
            <person name="Rounsley S.D."/>
            <person name="Rodriguez-Carres M."/>
            <person name="Kuo A."/>
            <person name="Wasmann C.C."/>
            <person name="Grimwood J."/>
            <person name="Schmutz J."/>
            <person name="Taga M."/>
            <person name="White G.J."/>
            <person name="Zhou S."/>
            <person name="Schwartz D.C."/>
            <person name="Freitag M."/>
            <person name="Ma L.J."/>
            <person name="Danchin E.G."/>
            <person name="Henrissat B."/>
            <person name="Coutinho P.M."/>
            <person name="Nelson D.R."/>
            <person name="Straney D."/>
            <person name="Napoli C.A."/>
            <person name="Barker B.M."/>
            <person name="Gribskov M."/>
            <person name="Rep M."/>
            <person name="Kroken S."/>
            <person name="Molnar I."/>
            <person name="Rensing C."/>
            <person name="Kennell J.C."/>
            <person name="Zamora J."/>
            <person name="Farman M.L."/>
            <person name="Selker E.U."/>
            <person name="Salamov A."/>
            <person name="Shapiro H."/>
            <person name="Pangilinan J."/>
            <person name="Lindquist E."/>
            <person name="Lamers C."/>
            <person name="Grigoriev I.V."/>
            <person name="Geiser D.M."/>
            <person name="Covert S.F."/>
            <person name="Temporini E."/>
            <person name="Vanetten H.D."/>
        </authorList>
    </citation>
    <scope>NUCLEOTIDE SEQUENCE [LARGE SCALE GENOMIC DNA]</scope>
    <source>
        <strain evidence="3">ATCC MYA-4622 / CBS 123669 / FGSC 9596 / NRRL 45880 / 77-13-4</strain>
    </source>
</reference>
<dbReference type="RefSeq" id="XP_003041412.1">
    <property type="nucleotide sequence ID" value="XM_003041366.1"/>
</dbReference>
<dbReference type="GO" id="GO:0048038">
    <property type="term" value="F:quinone binding"/>
    <property type="evidence" value="ECO:0007669"/>
    <property type="project" value="TreeGrafter"/>
</dbReference>
<dbReference type="SUPFAM" id="SSF51735">
    <property type="entry name" value="NAD(P)-binding Rossmann-fold domains"/>
    <property type="match status" value="1"/>
</dbReference>
<dbReference type="PANTHER" id="PTHR42760">
    <property type="entry name" value="SHORT-CHAIN DEHYDROGENASES/REDUCTASES FAMILY MEMBER"/>
    <property type="match status" value="1"/>
</dbReference>
<dbReference type="eggNOG" id="KOG1200">
    <property type="taxonomic scope" value="Eukaryota"/>
</dbReference>